<dbReference type="Proteomes" id="UP000756132">
    <property type="component" value="Chromosome 4"/>
</dbReference>
<sequence length="137" mass="15159">MLTVKDEFVPNLSSVLLPQSELHALKSWRSPDTTSTTATQEHRPQIYITKFISIAIKALHAASAAHSPPYHHRCANETRHLHHQCTHLHQMVYTRQQATITEGTSRSAITNMAPSASLKPSTALLLKLGLLNSTTCN</sequence>
<dbReference type="AlphaFoldDB" id="A0A9Q8P7R8"/>
<organism evidence="1 2">
    <name type="scientific">Passalora fulva</name>
    <name type="common">Tomato leaf mold</name>
    <name type="synonym">Cladosporium fulvum</name>
    <dbReference type="NCBI Taxonomy" id="5499"/>
    <lineage>
        <taxon>Eukaryota</taxon>
        <taxon>Fungi</taxon>
        <taxon>Dikarya</taxon>
        <taxon>Ascomycota</taxon>
        <taxon>Pezizomycotina</taxon>
        <taxon>Dothideomycetes</taxon>
        <taxon>Dothideomycetidae</taxon>
        <taxon>Mycosphaerellales</taxon>
        <taxon>Mycosphaerellaceae</taxon>
        <taxon>Fulvia</taxon>
    </lineage>
</organism>
<reference evidence="1" key="2">
    <citation type="journal article" date="2022" name="Microb. Genom.">
        <title>A chromosome-scale genome assembly of the tomato pathogen Cladosporium fulvum reveals a compartmentalized genome architecture and the presence of a dispensable chromosome.</title>
        <authorList>
            <person name="Zaccaron A.Z."/>
            <person name="Chen L.H."/>
            <person name="Samaras A."/>
            <person name="Stergiopoulos I."/>
        </authorList>
    </citation>
    <scope>NUCLEOTIDE SEQUENCE</scope>
    <source>
        <strain evidence="1">Race5_Kim</strain>
    </source>
</reference>
<dbReference type="GeneID" id="71984034"/>
<gene>
    <name evidence="1" type="ORF">CLAFUR5_04156</name>
</gene>
<keyword evidence="2" id="KW-1185">Reference proteome</keyword>
<evidence type="ECO:0000313" key="2">
    <source>
        <dbReference type="Proteomes" id="UP000756132"/>
    </source>
</evidence>
<dbReference type="RefSeq" id="XP_047760523.1">
    <property type="nucleotide sequence ID" value="XM_047903304.1"/>
</dbReference>
<dbReference type="EMBL" id="CP090166">
    <property type="protein sequence ID" value="UJO16157.1"/>
    <property type="molecule type" value="Genomic_DNA"/>
</dbReference>
<accession>A0A9Q8P7R8</accession>
<reference evidence="1" key="1">
    <citation type="submission" date="2021-12" db="EMBL/GenBank/DDBJ databases">
        <authorList>
            <person name="Zaccaron A."/>
            <person name="Stergiopoulos I."/>
        </authorList>
    </citation>
    <scope>NUCLEOTIDE SEQUENCE</scope>
    <source>
        <strain evidence="1">Race5_Kim</strain>
    </source>
</reference>
<name>A0A9Q8P7R8_PASFU</name>
<evidence type="ECO:0000313" key="1">
    <source>
        <dbReference type="EMBL" id="UJO16157.1"/>
    </source>
</evidence>
<dbReference type="KEGG" id="ffu:CLAFUR5_04156"/>
<protein>
    <submittedName>
        <fullName evidence="1">Uncharacterized protein</fullName>
    </submittedName>
</protein>
<proteinExistence type="predicted"/>